<comment type="similarity">
    <text evidence="1">Belongs to the UPF0225 family.</text>
</comment>
<dbReference type="InterPro" id="IPR023006">
    <property type="entry name" value="YchJ-like"/>
</dbReference>
<feature type="domain" description="YchJ-like middle NTF2-like" evidence="3">
    <location>
        <begin position="45"/>
        <end position="139"/>
    </location>
</feature>
<name>A0ABU7K970_9ACTN</name>
<dbReference type="HAMAP" id="MF_00612">
    <property type="entry name" value="UPF0225"/>
    <property type="match status" value="1"/>
</dbReference>
<evidence type="ECO:0000313" key="4">
    <source>
        <dbReference type="EMBL" id="MEE2038796.1"/>
    </source>
</evidence>
<dbReference type="Proteomes" id="UP001356095">
    <property type="component" value="Unassembled WGS sequence"/>
</dbReference>
<comment type="caution">
    <text evidence="4">The sequence shown here is derived from an EMBL/GenBank/DDBJ whole genome shotgun (WGS) entry which is preliminary data.</text>
</comment>
<evidence type="ECO:0000259" key="3">
    <source>
        <dbReference type="Pfam" id="PF17775"/>
    </source>
</evidence>
<dbReference type="PANTHER" id="PTHR33747">
    <property type="entry name" value="UPF0225 PROTEIN SCO1677"/>
    <property type="match status" value="1"/>
</dbReference>
<evidence type="ECO:0000256" key="2">
    <source>
        <dbReference type="SAM" id="MobiDB-lite"/>
    </source>
</evidence>
<proteinExistence type="inferred from homology"/>
<keyword evidence="5" id="KW-1185">Reference proteome</keyword>
<dbReference type="EMBL" id="JAUZMY010000015">
    <property type="protein sequence ID" value="MEE2038796.1"/>
    <property type="molecule type" value="Genomic_DNA"/>
</dbReference>
<gene>
    <name evidence="4" type="ORF">Q8791_16350</name>
</gene>
<accession>A0ABU7K970</accession>
<dbReference type="Gene3D" id="3.10.450.50">
    <property type="match status" value="1"/>
</dbReference>
<dbReference type="InterPro" id="IPR032710">
    <property type="entry name" value="NTF2-like_dom_sf"/>
</dbReference>
<protein>
    <recommendedName>
        <fullName evidence="1">UPF0225 protein Q8791_16350</fullName>
    </recommendedName>
</protein>
<evidence type="ECO:0000313" key="5">
    <source>
        <dbReference type="Proteomes" id="UP001356095"/>
    </source>
</evidence>
<organism evidence="4 5">
    <name type="scientific">Nocardiopsis codii</name>
    <dbReference type="NCBI Taxonomy" id="3065942"/>
    <lineage>
        <taxon>Bacteria</taxon>
        <taxon>Bacillati</taxon>
        <taxon>Actinomycetota</taxon>
        <taxon>Actinomycetes</taxon>
        <taxon>Streptosporangiales</taxon>
        <taxon>Nocardiopsidaceae</taxon>
        <taxon>Nocardiopsis</taxon>
    </lineage>
</organism>
<evidence type="ECO:0000256" key="1">
    <source>
        <dbReference type="HAMAP-Rule" id="MF_00612"/>
    </source>
</evidence>
<dbReference type="InterPro" id="IPR048469">
    <property type="entry name" value="YchJ-like_M"/>
</dbReference>
<dbReference type="PANTHER" id="PTHR33747:SF1">
    <property type="entry name" value="ADENYLATE CYCLASE-ASSOCIATED CAP C-TERMINAL DOMAIN-CONTAINING PROTEIN"/>
    <property type="match status" value="1"/>
</dbReference>
<feature type="region of interest" description="Disordered" evidence="2">
    <location>
        <begin position="1"/>
        <end position="22"/>
    </location>
</feature>
<reference evidence="4 5" key="1">
    <citation type="submission" date="2023-08" db="EMBL/GenBank/DDBJ databases">
        <authorList>
            <person name="Girao M."/>
            <person name="Carvalho M.F."/>
        </authorList>
    </citation>
    <scope>NUCLEOTIDE SEQUENCE [LARGE SCALE GENOMIC DNA]</scope>
    <source>
        <strain evidence="4 5">CT-R113</strain>
    </source>
</reference>
<sequence>MSQRSPRTRPTPPRPAADAPCPCGRPETYGGCCARLHSGTAPAATAEQLMRSRYSAFAVGDRDYLLRSWHPRTRPSELDLDARTEWVRLEILSTTEGTPFHNEGTVSFRAVYRENGREGQLVENSRFLRHDGAWVYLDALPD</sequence>
<dbReference type="RefSeq" id="WP_330092576.1">
    <property type="nucleotide sequence ID" value="NZ_JAUZMY010000015.1"/>
</dbReference>
<dbReference type="Pfam" id="PF17775">
    <property type="entry name" value="YchJ_M-like"/>
    <property type="match status" value="1"/>
</dbReference>
<dbReference type="SUPFAM" id="SSF54427">
    <property type="entry name" value="NTF2-like"/>
    <property type="match status" value="1"/>
</dbReference>